<dbReference type="Proteomes" id="UP000439113">
    <property type="component" value="Unassembled WGS sequence"/>
</dbReference>
<accession>A0A6N8DJ23</accession>
<feature type="chain" id="PRO_5026958997" evidence="1">
    <location>
        <begin position="26"/>
        <end position="206"/>
    </location>
</feature>
<dbReference type="PANTHER" id="PTHR39327:SF1">
    <property type="entry name" value="BLR5470 PROTEIN"/>
    <property type="match status" value="1"/>
</dbReference>
<dbReference type="RefSeq" id="WP_155445175.1">
    <property type="nucleotide sequence ID" value="NZ_JAOQNR010000003.1"/>
</dbReference>
<dbReference type="AlphaFoldDB" id="A0A6N8DJ23"/>
<dbReference type="OrthoDB" id="7206808at2"/>
<organism evidence="2 3">
    <name type="scientific">Rhodoblastus acidophilus</name>
    <name type="common">Rhodopseudomonas acidophila</name>
    <dbReference type="NCBI Taxonomy" id="1074"/>
    <lineage>
        <taxon>Bacteria</taxon>
        <taxon>Pseudomonadati</taxon>
        <taxon>Pseudomonadota</taxon>
        <taxon>Alphaproteobacteria</taxon>
        <taxon>Hyphomicrobiales</taxon>
        <taxon>Rhodoblastaceae</taxon>
        <taxon>Rhodoblastus</taxon>
    </lineage>
</organism>
<proteinExistence type="predicted"/>
<evidence type="ECO:0000313" key="3">
    <source>
        <dbReference type="Proteomes" id="UP000439113"/>
    </source>
</evidence>
<feature type="signal peptide" evidence="1">
    <location>
        <begin position="1"/>
        <end position="25"/>
    </location>
</feature>
<evidence type="ECO:0000256" key="1">
    <source>
        <dbReference type="SAM" id="SignalP"/>
    </source>
</evidence>
<evidence type="ECO:0000313" key="2">
    <source>
        <dbReference type="EMBL" id="MTV30510.1"/>
    </source>
</evidence>
<dbReference type="Gene3D" id="3.10.620.30">
    <property type="match status" value="1"/>
</dbReference>
<protein>
    <submittedName>
        <fullName evidence="2">Transglutaminase</fullName>
    </submittedName>
</protein>
<keyword evidence="1" id="KW-0732">Signal</keyword>
<dbReference type="EMBL" id="WNKS01000003">
    <property type="protein sequence ID" value="MTV30510.1"/>
    <property type="molecule type" value="Genomic_DNA"/>
</dbReference>
<reference evidence="2 3" key="1">
    <citation type="submission" date="2019-11" db="EMBL/GenBank/DDBJ databases">
        <title>Whole-genome sequence of a Rhodoblastus acidophilus DSM 142.</title>
        <authorList>
            <person name="Kyndt J.A."/>
            <person name="Meyer T.E."/>
        </authorList>
    </citation>
    <scope>NUCLEOTIDE SEQUENCE [LARGE SCALE GENOMIC DNA]</scope>
    <source>
        <strain evidence="2 3">DSM 142</strain>
    </source>
</reference>
<dbReference type="PANTHER" id="PTHR39327">
    <property type="match status" value="1"/>
</dbReference>
<sequence>MRIAAFTTIGLVLALAAAPLTGAGAKASVPSGVEVAYASVGSDTSIPFGWIDFCQRYASECEAGKVADVNLTEASMREIRQVNAFVNHAVEAVSDMEHWGVVDRWDLPVDGKGDCEDYALMKRKILIERGYPRAALLVTVVRDSQNEGHAILTVKTNAGEFILDNLTDEVKPVSRISYRFVKRQSQQDPNVWVALGPVAAQKFAAR</sequence>
<comment type="caution">
    <text evidence="2">The sequence shown here is derived from an EMBL/GenBank/DDBJ whole genome shotgun (WGS) entry which is preliminary data.</text>
</comment>
<dbReference type="Pfam" id="PF06035">
    <property type="entry name" value="Peptidase_C93"/>
    <property type="match status" value="1"/>
</dbReference>
<dbReference type="InterPro" id="IPR010319">
    <property type="entry name" value="Transglutaminase-like_Cys_pept"/>
</dbReference>
<name>A0A6N8DJ23_RHOAC</name>
<gene>
    <name evidence="2" type="ORF">GJ654_05825</name>
</gene>